<organism evidence="1">
    <name type="scientific">Lepeophtheirus salmonis</name>
    <name type="common">Salmon louse</name>
    <name type="synonym">Caligus salmonis</name>
    <dbReference type="NCBI Taxonomy" id="72036"/>
    <lineage>
        <taxon>Eukaryota</taxon>
        <taxon>Metazoa</taxon>
        <taxon>Ecdysozoa</taxon>
        <taxon>Arthropoda</taxon>
        <taxon>Crustacea</taxon>
        <taxon>Multicrustacea</taxon>
        <taxon>Hexanauplia</taxon>
        <taxon>Copepoda</taxon>
        <taxon>Siphonostomatoida</taxon>
        <taxon>Caligidae</taxon>
        <taxon>Lepeophtheirus</taxon>
    </lineage>
</organism>
<dbReference type="PANTHER" id="PTHR46068:SF1">
    <property type="entry name" value="TRANSPOSASE IS30-LIKE HTH DOMAIN-CONTAINING PROTEIN"/>
    <property type="match status" value="1"/>
</dbReference>
<name>A0A0K2T731_LEPSM</name>
<dbReference type="OrthoDB" id="10006939at2759"/>
<dbReference type="PANTHER" id="PTHR46068">
    <property type="entry name" value="PROTEIN CBG27172"/>
    <property type="match status" value="1"/>
</dbReference>
<accession>A0A0K2T731</accession>
<dbReference type="AlphaFoldDB" id="A0A0K2T731"/>
<dbReference type="EMBL" id="HACA01004513">
    <property type="protein sequence ID" value="CDW21874.1"/>
    <property type="molecule type" value="Transcribed_RNA"/>
</dbReference>
<evidence type="ECO:0000313" key="1">
    <source>
        <dbReference type="EMBL" id="CDW21874.1"/>
    </source>
</evidence>
<proteinExistence type="predicted"/>
<reference evidence="1" key="1">
    <citation type="submission" date="2014-05" db="EMBL/GenBank/DDBJ databases">
        <authorList>
            <person name="Chronopoulou M."/>
        </authorList>
    </citation>
    <scope>NUCLEOTIDE SEQUENCE</scope>
    <source>
        <tissue evidence="1">Whole organism</tissue>
    </source>
</reference>
<protein>
    <recommendedName>
        <fullName evidence="2">DUF4817 domain-containing protein</fullName>
    </recommendedName>
</protein>
<sequence length="121" mass="14198">MMEAKRKAYLKGKSRPAIWRNLTTLEVNSILIKRTIERYQETQSIKDRPKLGRPRSKTTPGIVNARIAINYRRNTTKLAKDFNMSATTMRNLMQPYLGMFPYKLKRQQHLSSKVNAKDLRD</sequence>
<evidence type="ECO:0008006" key="2">
    <source>
        <dbReference type="Google" id="ProtNLM"/>
    </source>
</evidence>